<evidence type="ECO:0000256" key="3">
    <source>
        <dbReference type="PROSITE-ProRule" id="PRU00169"/>
    </source>
</evidence>
<keyword evidence="2" id="KW-0902">Two-component regulatory system</keyword>
<dbReference type="EMBL" id="WHJG01000022">
    <property type="protein sequence ID" value="NHZ81516.1"/>
    <property type="molecule type" value="Genomic_DNA"/>
</dbReference>
<evidence type="ECO:0000256" key="2">
    <source>
        <dbReference type="ARBA" id="ARBA00023012"/>
    </source>
</evidence>
<keyword evidence="6" id="KW-1185">Reference proteome</keyword>
<name>A0ABX0NFP8_9BURK</name>
<dbReference type="InterPro" id="IPR001789">
    <property type="entry name" value="Sig_transdc_resp-reg_receiver"/>
</dbReference>
<protein>
    <submittedName>
        <fullName evidence="5">Response regulator</fullName>
    </submittedName>
</protein>
<dbReference type="PANTHER" id="PTHR44591:SF14">
    <property type="entry name" value="PROTEIN PILG"/>
    <property type="match status" value="1"/>
</dbReference>
<keyword evidence="1 3" id="KW-0597">Phosphoprotein</keyword>
<dbReference type="PANTHER" id="PTHR44591">
    <property type="entry name" value="STRESS RESPONSE REGULATOR PROTEIN 1"/>
    <property type="match status" value="1"/>
</dbReference>
<dbReference type="InterPro" id="IPR050595">
    <property type="entry name" value="Bact_response_regulator"/>
</dbReference>
<gene>
    <name evidence="5" type="ORF">F2P44_19865</name>
</gene>
<dbReference type="Gene3D" id="3.40.50.2300">
    <property type="match status" value="1"/>
</dbReference>
<dbReference type="CDD" id="cd17546">
    <property type="entry name" value="REC_hyHK_CKI1_RcsC-like"/>
    <property type="match status" value="1"/>
</dbReference>
<accession>A0ABX0NFP8</accession>
<organism evidence="5 6">
    <name type="scientific">Massilia frigida</name>
    <dbReference type="NCBI Taxonomy" id="2609281"/>
    <lineage>
        <taxon>Bacteria</taxon>
        <taxon>Pseudomonadati</taxon>
        <taxon>Pseudomonadota</taxon>
        <taxon>Betaproteobacteria</taxon>
        <taxon>Burkholderiales</taxon>
        <taxon>Oxalobacteraceae</taxon>
        <taxon>Telluria group</taxon>
        <taxon>Massilia</taxon>
    </lineage>
</organism>
<dbReference type="SMART" id="SM00448">
    <property type="entry name" value="REC"/>
    <property type="match status" value="1"/>
</dbReference>
<sequence>MNETKTVLVIDDSRVSRLMARQFILSRQPGWQVEEAGTGEEAIEKVKTLSPVLILIDVNMPGMGGLAAAEHLRAACPDAHISLVTANVQNATRNRATELGIGFMEKPITEARMHALIGALDGALDGALE</sequence>
<dbReference type="InterPro" id="IPR011006">
    <property type="entry name" value="CheY-like_superfamily"/>
</dbReference>
<dbReference type="RefSeq" id="WP_167088839.1">
    <property type="nucleotide sequence ID" value="NZ_WHJG01000022.1"/>
</dbReference>
<comment type="caution">
    <text evidence="5">The sequence shown here is derived from an EMBL/GenBank/DDBJ whole genome shotgun (WGS) entry which is preliminary data.</text>
</comment>
<evidence type="ECO:0000313" key="5">
    <source>
        <dbReference type="EMBL" id="NHZ81516.1"/>
    </source>
</evidence>
<dbReference type="Proteomes" id="UP000621455">
    <property type="component" value="Unassembled WGS sequence"/>
</dbReference>
<feature type="domain" description="Response regulatory" evidence="4">
    <location>
        <begin position="6"/>
        <end position="121"/>
    </location>
</feature>
<dbReference type="SUPFAM" id="SSF52172">
    <property type="entry name" value="CheY-like"/>
    <property type="match status" value="1"/>
</dbReference>
<proteinExistence type="predicted"/>
<dbReference type="Pfam" id="PF00072">
    <property type="entry name" value="Response_reg"/>
    <property type="match status" value="1"/>
</dbReference>
<evidence type="ECO:0000256" key="1">
    <source>
        <dbReference type="ARBA" id="ARBA00022553"/>
    </source>
</evidence>
<dbReference type="PROSITE" id="PS50110">
    <property type="entry name" value="RESPONSE_REGULATORY"/>
    <property type="match status" value="1"/>
</dbReference>
<evidence type="ECO:0000313" key="6">
    <source>
        <dbReference type="Proteomes" id="UP000621455"/>
    </source>
</evidence>
<evidence type="ECO:0000259" key="4">
    <source>
        <dbReference type="PROSITE" id="PS50110"/>
    </source>
</evidence>
<feature type="modified residue" description="4-aspartylphosphate" evidence="3">
    <location>
        <position position="57"/>
    </location>
</feature>
<reference evidence="5 6" key="1">
    <citation type="submission" date="2019-10" db="EMBL/GenBank/DDBJ databases">
        <title>Taxonomy of Antarctic Massilia spp.: description of Massilia rubra sp. nov., Massilia aquatica sp. nov., Massilia mucilaginosa sp. nov., Massilia frigida sp. nov. isolated from streams, lakes and regoliths.</title>
        <authorList>
            <person name="Holochova P."/>
            <person name="Sedlacek I."/>
            <person name="Kralova S."/>
            <person name="Maslanova I."/>
            <person name="Busse H.-J."/>
            <person name="Stankova E."/>
            <person name="Vrbovska V."/>
            <person name="Kovarovic V."/>
            <person name="Bartak M."/>
            <person name="Svec P."/>
            <person name="Pantucek R."/>
        </authorList>
    </citation>
    <scope>NUCLEOTIDE SEQUENCE [LARGE SCALE GENOMIC DNA]</scope>
    <source>
        <strain evidence="5 6">CCM 8695</strain>
    </source>
</reference>